<dbReference type="InterPro" id="IPR004622">
    <property type="entry name" value="DNA_pol_HolB"/>
</dbReference>
<evidence type="ECO:0000256" key="1">
    <source>
        <dbReference type="ARBA" id="ARBA00012417"/>
    </source>
</evidence>
<keyword evidence="5" id="KW-1185">Reference proteome</keyword>
<comment type="catalytic activity">
    <reaction evidence="3">
        <text>DNA(n) + a 2'-deoxyribonucleoside 5'-triphosphate = DNA(n+1) + diphosphate</text>
        <dbReference type="Rhea" id="RHEA:22508"/>
        <dbReference type="Rhea" id="RHEA-COMP:17339"/>
        <dbReference type="Rhea" id="RHEA-COMP:17340"/>
        <dbReference type="ChEBI" id="CHEBI:33019"/>
        <dbReference type="ChEBI" id="CHEBI:61560"/>
        <dbReference type="ChEBI" id="CHEBI:173112"/>
        <dbReference type="EC" id="2.7.7.7"/>
    </reaction>
</comment>
<dbReference type="InterPro" id="IPR027417">
    <property type="entry name" value="P-loop_NTPase"/>
</dbReference>
<dbReference type="SUPFAM" id="SSF52540">
    <property type="entry name" value="P-loop containing nucleoside triphosphate hydrolases"/>
    <property type="match status" value="1"/>
</dbReference>
<sequence>MDLYPWFQPSFDKFLQLSAAGRLPHALLVGIEEGLGVNALLERMAGSALCLSVTPHGACGQCKSCQLLSAGNHPDFYRLVADGNQIKVDQVRSLIADFATTAQQGGKRVALIHGAERMNQAAANALLKTLEEPPANTLILLQSNTPARLLPTLRSRCQQLPFVAPDNHAIAAWLSREGLRADAIWALPVVGGPVKLAEYLQNNKMEVLERYRKDWRSSLSHGHLCASFNDISEEQITDVLKVLYSVLLEAVQELSLGNPIRAAKVAGLAGEIMAVCHTLTTMSSVNYLALCQKFVSSYQGL</sequence>
<dbReference type="RefSeq" id="WP_214508030.1">
    <property type="nucleotide sequence ID" value="NZ_JAHEPS010000006.1"/>
</dbReference>
<evidence type="ECO:0000313" key="5">
    <source>
        <dbReference type="Proteomes" id="UP001195903"/>
    </source>
</evidence>
<reference evidence="4 5" key="1">
    <citation type="submission" date="2021-05" db="EMBL/GenBank/DDBJ databases">
        <title>Shewanella sp. JM162201.</title>
        <authorList>
            <person name="Xu S."/>
            <person name="Li A."/>
        </authorList>
    </citation>
    <scope>NUCLEOTIDE SEQUENCE [LARGE SCALE GENOMIC DNA]</scope>
    <source>
        <strain evidence="4 5">JM162201</strain>
    </source>
</reference>
<protein>
    <recommendedName>
        <fullName evidence="1">DNA-directed DNA polymerase</fullName>
        <ecNumber evidence="1">2.7.7.7</ecNumber>
    </recommendedName>
</protein>
<evidence type="ECO:0000256" key="2">
    <source>
        <dbReference type="ARBA" id="ARBA00022932"/>
    </source>
</evidence>
<dbReference type="PANTHER" id="PTHR11669:SF8">
    <property type="entry name" value="DNA POLYMERASE III SUBUNIT DELTA"/>
    <property type="match status" value="1"/>
</dbReference>
<evidence type="ECO:0000256" key="3">
    <source>
        <dbReference type="ARBA" id="ARBA00049244"/>
    </source>
</evidence>
<evidence type="ECO:0000313" key="4">
    <source>
        <dbReference type="EMBL" id="MBT1445838.1"/>
    </source>
</evidence>
<dbReference type="Pfam" id="PF13177">
    <property type="entry name" value="DNA_pol3_delta2"/>
    <property type="match status" value="1"/>
</dbReference>
<dbReference type="InterPro" id="IPR050238">
    <property type="entry name" value="DNA_Rep/Repair_Clamp_Loader"/>
</dbReference>
<name>A0ABS5V793_9GAMM</name>
<dbReference type="NCBIfam" id="TIGR00678">
    <property type="entry name" value="holB"/>
    <property type="match status" value="1"/>
</dbReference>
<accession>A0ABS5V793</accession>
<dbReference type="GO" id="GO:0003887">
    <property type="term" value="F:DNA-directed DNA polymerase activity"/>
    <property type="evidence" value="ECO:0007669"/>
    <property type="project" value="UniProtKB-EC"/>
</dbReference>
<dbReference type="PANTHER" id="PTHR11669">
    <property type="entry name" value="REPLICATION FACTOR C / DNA POLYMERASE III GAMMA-TAU SUBUNIT"/>
    <property type="match status" value="1"/>
</dbReference>
<proteinExistence type="predicted"/>
<dbReference type="Gene3D" id="3.40.50.300">
    <property type="entry name" value="P-loop containing nucleotide triphosphate hydrolases"/>
    <property type="match status" value="1"/>
</dbReference>
<keyword evidence="4" id="KW-0808">Transferase</keyword>
<dbReference type="EC" id="2.7.7.7" evidence="1"/>
<dbReference type="EMBL" id="JAHEPS010000006">
    <property type="protein sequence ID" value="MBT1445838.1"/>
    <property type="molecule type" value="Genomic_DNA"/>
</dbReference>
<gene>
    <name evidence="4" type="primary">holB</name>
    <name evidence="4" type="ORF">KJI95_15130</name>
</gene>
<keyword evidence="4" id="KW-0548">Nucleotidyltransferase</keyword>
<comment type="caution">
    <text evidence="4">The sequence shown here is derived from an EMBL/GenBank/DDBJ whole genome shotgun (WGS) entry which is preliminary data.</text>
</comment>
<organism evidence="4 5">
    <name type="scientific">Shewanella jiangmenensis</name>
    <dbReference type="NCBI Taxonomy" id="2837387"/>
    <lineage>
        <taxon>Bacteria</taxon>
        <taxon>Pseudomonadati</taxon>
        <taxon>Pseudomonadota</taxon>
        <taxon>Gammaproteobacteria</taxon>
        <taxon>Alteromonadales</taxon>
        <taxon>Shewanellaceae</taxon>
        <taxon>Shewanella</taxon>
    </lineage>
</organism>
<dbReference type="Proteomes" id="UP001195903">
    <property type="component" value="Unassembled WGS sequence"/>
</dbReference>
<keyword evidence="2" id="KW-0239">DNA-directed DNA polymerase</keyword>